<gene>
    <name evidence="1" type="ORF">ATANTOWER_029213</name>
</gene>
<evidence type="ECO:0000313" key="2">
    <source>
        <dbReference type="Proteomes" id="UP001345963"/>
    </source>
</evidence>
<proteinExistence type="predicted"/>
<sequence length="117" mass="13098">MFLISIYLEEYKKVELSALQCLSVSLFRNSNGQAMKSVSSQSSKLLTFCVLFPRKLQVLVSSSCDSLFWLQALSLDHATAKVFKPQEKPILDQAPADSSRPSSPGKRTLLTLRQLFN</sequence>
<keyword evidence="2" id="KW-1185">Reference proteome</keyword>
<reference evidence="1 2" key="1">
    <citation type="submission" date="2021-07" db="EMBL/GenBank/DDBJ databases">
        <authorList>
            <person name="Palmer J.M."/>
        </authorList>
    </citation>
    <scope>NUCLEOTIDE SEQUENCE [LARGE SCALE GENOMIC DNA]</scope>
    <source>
        <strain evidence="1 2">AT_MEX2019</strain>
        <tissue evidence="1">Muscle</tissue>
    </source>
</reference>
<organism evidence="1 2">
    <name type="scientific">Ataeniobius toweri</name>
    <dbReference type="NCBI Taxonomy" id="208326"/>
    <lineage>
        <taxon>Eukaryota</taxon>
        <taxon>Metazoa</taxon>
        <taxon>Chordata</taxon>
        <taxon>Craniata</taxon>
        <taxon>Vertebrata</taxon>
        <taxon>Euteleostomi</taxon>
        <taxon>Actinopterygii</taxon>
        <taxon>Neopterygii</taxon>
        <taxon>Teleostei</taxon>
        <taxon>Neoteleostei</taxon>
        <taxon>Acanthomorphata</taxon>
        <taxon>Ovalentaria</taxon>
        <taxon>Atherinomorphae</taxon>
        <taxon>Cyprinodontiformes</taxon>
        <taxon>Goodeidae</taxon>
        <taxon>Ataeniobius</taxon>
    </lineage>
</organism>
<evidence type="ECO:0000313" key="1">
    <source>
        <dbReference type="EMBL" id="MED6253419.1"/>
    </source>
</evidence>
<accession>A0ABU7BVK2</accession>
<dbReference type="Proteomes" id="UP001345963">
    <property type="component" value="Unassembled WGS sequence"/>
</dbReference>
<dbReference type="EMBL" id="JAHUTI010066516">
    <property type="protein sequence ID" value="MED6253419.1"/>
    <property type="molecule type" value="Genomic_DNA"/>
</dbReference>
<name>A0ABU7BVK2_9TELE</name>
<protein>
    <submittedName>
        <fullName evidence="1">Uncharacterized protein</fullName>
    </submittedName>
</protein>
<comment type="caution">
    <text evidence="1">The sequence shown here is derived from an EMBL/GenBank/DDBJ whole genome shotgun (WGS) entry which is preliminary data.</text>
</comment>